<dbReference type="AlphaFoldDB" id="A0A553HRX9"/>
<dbReference type="PANTHER" id="PTHR33112:SF10">
    <property type="entry name" value="TOL"/>
    <property type="match status" value="1"/>
</dbReference>
<proteinExistence type="predicted"/>
<protein>
    <recommendedName>
        <fullName evidence="1">Heterokaryon incompatibility domain-containing protein</fullName>
    </recommendedName>
</protein>
<dbReference type="STRING" id="2512241.A0A553HRX9"/>
<sequence length="526" mass="59934">MGEISLQEFNLLSLEELPQLQIVSSAGLSLDTSYLTLSHRWGYPPSVLLNKENLSLLRGDISHHLLECTEAAVFRHAIHVTRGLGFRYIWIDALCIMQDDEAEREAETMRMDEIYSNSTLNISATEGKIREGLIFDRTTLHINPLKTTVRISESRDIRLQVYPEISHLRQLDGPLNQRGWVFQERTLSRRVCHFTKNQVFWECRSLESSEVLPQGIPDSGFEGLKLSLSSSLQQPSSMQHSLSVEKTKQIWYQLVDFYSRTSLTFPNDRLLAISGLARRFCFAMNLDPTQYLAGMWRDDLPRSLLWSERVDSIEPTTAIKSSPAKITEIKNAPSWSWASLLAPTSPIGFYNFEATAEILNVHITRVSRNFFDGASTCVLRLRGSLCKCRRDFQDEAPWVFIGQYPVFQEFNSLNFQQGKAIILNWDLSRSAISNALGANNSLPARPTYYLLHISSDNRLDGRMERGVILWRTASHGTYVRVGSFLTSVGCQYSGSELEKAFTGRLDTLDPDDYFEFHDGKYVIDIV</sequence>
<dbReference type="InterPro" id="IPR010730">
    <property type="entry name" value="HET"/>
</dbReference>
<organism evidence="2 3">
    <name type="scientific">Xylaria flabelliformis</name>
    <dbReference type="NCBI Taxonomy" id="2512241"/>
    <lineage>
        <taxon>Eukaryota</taxon>
        <taxon>Fungi</taxon>
        <taxon>Dikarya</taxon>
        <taxon>Ascomycota</taxon>
        <taxon>Pezizomycotina</taxon>
        <taxon>Sordariomycetes</taxon>
        <taxon>Xylariomycetidae</taxon>
        <taxon>Xylariales</taxon>
        <taxon>Xylariaceae</taxon>
        <taxon>Xylaria</taxon>
    </lineage>
</organism>
<dbReference type="EMBL" id="VFLP01000053">
    <property type="protein sequence ID" value="TRX90701.1"/>
    <property type="molecule type" value="Genomic_DNA"/>
</dbReference>
<name>A0A553HRX9_9PEZI</name>
<dbReference type="Pfam" id="PF06985">
    <property type="entry name" value="HET"/>
    <property type="match status" value="1"/>
</dbReference>
<evidence type="ECO:0000259" key="1">
    <source>
        <dbReference type="Pfam" id="PF06985"/>
    </source>
</evidence>
<dbReference type="Proteomes" id="UP000319160">
    <property type="component" value="Unassembled WGS sequence"/>
</dbReference>
<evidence type="ECO:0000313" key="3">
    <source>
        <dbReference type="Proteomes" id="UP000319160"/>
    </source>
</evidence>
<reference evidence="3" key="1">
    <citation type="submission" date="2019-06" db="EMBL/GenBank/DDBJ databases">
        <title>Draft genome sequence of the griseofulvin-producing fungus Xylaria cubensis strain G536.</title>
        <authorList>
            <person name="Mead M.E."/>
            <person name="Raja H.A."/>
            <person name="Steenwyk J.L."/>
            <person name="Knowles S.L."/>
            <person name="Oberlies N.H."/>
            <person name="Rokas A."/>
        </authorList>
    </citation>
    <scope>NUCLEOTIDE SEQUENCE [LARGE SCALE GENOMIC DNA]</scope>
    <source>
        <strain evidence="3">G536</strain>
    </source>
</reference>
<keyword evidence="3" id="KW-1185">Reference proteome</keyword>
<accession>A0A553HRX9</accession>
<dbReference type="OrthoDB" id="10029326at2759"/>
<feature type="domain" description="Heterokaryon incompatibility" evidence="1">
    <location>
        <begin position="34"/>
        <end position="184"/>
    </location>
</feature>
<gene>
    <name evidence="2" type="ORF">FHL15_008476</name>
</gene>
<comment type="caution">
    <text evidence="2">The sequence shown here is derived from an EMBL/GenBank/DDBJ whole genome shotgun (WGS) entry which is preliminary data.</text>
</comment>
<dbReference type="PANTHER" id="PTHR33112">
    <property type="entry name" value="DOMAIN PROTEIN, PUTATIVE-RELATED"/>
    <property type="match status" value="1"/>
</dbReference>
<evidence type="ECO:0000313" key="2">
    <source>
        <dbReference type="EMBL" id="TRX90701.1"/>
    </source>
</evidence>